<evidence type="ECO:0000313" key="1">
    <source>
        <dbReference type="EMBL" id="BAQ21150.1"/>
    </source>
</evidence>
<dbReference type="AlphaFoldDB" id="A0AB72VF48"/>
<gene>
    <name evidence="1" type="ordered locus">cgR_6088</name>
</gene>
<proteinExistence type="predicted"/>
<protein>
    <submittedName>
        <fullName evidence="1">Uncharacterized protein</fullName>
    </submittedName>
</protein>
<reference evidence="1" key="1">
    <citation type="journal article" date="2007" name="Microbiology">
        <title>Comparative analysis of the Corynebacterium glutamicum group and complete genome sequence of strain R.</title>
        <authorList>
            <person name="Yukawa H."/>
            <person name="Omumasaba C.A."/>
            <person name="Nonaka H."/>
            <person name="Kos P."/>
            <person name="Okai N."/>
            <person name="Suzuki N."/>
            <person name="Suda M."/>
            <person name="Tsuge Y."/>
            <person name="Watanabe J."/>
            <person name="Ikeda Y."/>
            <person name="Vertes A.A."/>
            <person name="Inui M."/>
        </authorList>
    </citation>
    <scope>NUCLEOTIDE SEQUENCE</scope>
    <source>
        <strain evidence="1">R</strain>
    </source>
</reference>
<dbReference type="EMBL" id="AP009044">
    <property type="protein sequence ID" value="BAQ21150.1"/>
    <property type="molecule type" value="Genomic_DNA"/>
</dbReference>
<dbReference type="KEGG" id="cgt:cgR_6088"/>
<accession>A0AB72VF48</accession>
<name>A0AB72VF48_CORGB</name>
<dbReference type="Proteomes" id="UP000006698">
    <property type="component" value="Chromosome"/>
</dbReference>
<sequence>MGNWKPLRNSSSANVQKLLRDGEFLIEQVVGLGAELHALGCENSTLIAMGNVVF</sequence>
<organism evidence="1">
    <name type="scientific">Corynebacterium glutamicum (strain R)</name>
    <dbReference type="NCBI Taxonomy" id="340322"/>
    <lineage>
        <taxon>Bacteria</taxon>
        <taxon>Bacillati</taxon>
        <taxon>Actinomycetota</taxon>
        <taxon>Actinomycetes</taxon>
        <taxon>Mycobacteriales</taxon>
        <taxon>Corynebacteriaceae</taxon>
        <taxon>Corynebacterium</taxon>
    </lineage>
</organism>